<dbReference type="AlphaFoldDB" id="A0A7Z7J543"/>
<dbReference type="EMBL" id="OCZC01000082">
    <property type="protein sequence ID" value="SOO26388.1"/>
    <property type="molecule type" value="Genomic_DNA"/>
</dbReference>
<evidence type="ECO:0000313" key="1">
    <source>
        <dbReference type="EMBL" id="SOO26388.1"/>
    </source>
</evidence>
<name>A0A7Z7J543_XANCH</name>
<gene>
    <name evidence="1" type="ORF">XFF6991_540048</name>
</gene>
<reference evidence="1 2" key="1">
    <citation type="submission" date="2017-10" db="EMBL/GenBank/DDBJ databases">
        <authorList>
            <person name="Regsiter A."/>
            <person name="William W."/>
        </authorList>
    </citation>
    <scope>NUCLEOTIDE SEQUENCE [LARGE SCALE GENOMIC DNA]</scope>
    <source>
        <strain evidence="1 2">CFBP6991</strain>
    </source>
</reference>
<dbReference type="Proteomes" id="UP000234345">
    <property type="component" value="Unassembled WGS sequence"/>
</dbReference>
<organism evidence="1 2">
    <name type="scientific">Xanthomonas campestris pv. phaseoli</name>
    <dbReference type="NCBI Taxonomy" id="317013"/>
    <lineage>
        <taxon>Bacteria</taxon>
        <taxon>Pseudomonadati</taxon>
        <taxon>Pseudomonadota</taxon>
        <taxon>Gammaproteobacteria</taxon>
        <taxon>Lysobacterales</taxon>
        <taxon>Lysobacteraceae</taxon>
        <taxon>Xanthomonas</taxon>
    </lineage>
</organism>
<comment type="caution">
    <text evidence="1">The sequence shown here is derived from an EMBL/GenBank/DDBJ whole genome shotgun (WGS) entry which is preliminary data.</text>
</comment>
<sequence>MSAAVLSAVLGCTARADEAPGRERIARGGVSITGRAGCPHRRRALPAGTTALIQAHWPNRVAAPPCTAAAGESEKTRGAAR</sequence>
<evidence type="ECO:0000313" key="2">
    <source>
        <dbReference type="Proteomes" id="UP000234345"/>
    </source>
</evidence>
<accession>A0A7Z7J543</accession>
<protein>
    <submittedName>
        <fullName evidence="1">Uncharacterized protein</fullName>
    </submittedName>
</protein>
<proteinExistence type="predicted"/>